<name>A0A1K2IQZ1_9FLAO</name>
<proteinExistence type="predicted"/>
<dbReference type="Proteomes" id="UP000182034">
    <property type="component" value="Unassembled WGS sequence"/>
</dbReference>
<protein>
    <submittedName>
        <fullName evidence="2">Uncharacterized protein</fullName>
    </submittedName>
</protein>
<keyword evidence="1" id="KW-0812">Transmembrane</keyword>
<dbReference type="AlphaFoldDB" id="A0A1K2IQZ1"/>
<keyword evidence="1" id="KW-1133">Transmembrane helix</keyword>
<reference evidence="3" key="1">
    <citation type="submission" date="2016-10" db="EMBL/GenBank/DDBJ databases">
        <authorList>
            <person name="Varghese N."/>
            <person name="Submissions S."/>
        </authorList>
    </citation>
    <scope>NUCLEOTIDE SEQUENCE [LARGE SCALE GENOMIC DNA]</scope>
    <source>
        <strain evidence="3">SUR2</strain>
    </source>
</reference>
<evidence type="ECO:0000256" key="1">
    <source>
        <dbReference type="SAM" id="Phobius"/>
    </source>
</evidence>
<dbReference type="EMBL" id="FPKW01000007">
    <property type="protein sequence ID" value="SFZ94666.1"/>
    <property type="molecule type" value="Genomic_DNA"/>
</dbReference>
<keyword evidence="1" id="KW-0472">Membrane</keyword>
<keyword evidence="3" id="KW-1185">Reference proteome</keyword>
<evidence type="ECO:0000313" key="3">
    <source>
        <dbReference type="Proteomes" id="UP000182034"/>
    </source>
</evidence>
<sequence length="45" mass="5164">MIPGVSSWNKHTSKASLIFISSIFGRTLFTIVQADAFGSWKRWYQ</sequence>
<feature type="transmembrane region" description="Helical" evidence="1">
    <location>
        <begin position="15"/>
        <end position="37"/>
    </location>
</feature>
<evidence type="ECO:0000313" key="2">
    <source>
        <dbReference type="EMBL" id="SFZ94666.1"/>
    </source>
</evidence>
<accession>A0A1K2IQZ1</accession>
<organism evidence="2 3">
    <name type="scientific">Chryseobacterium limigenitum</name>
    <dbReference type="NCBI Taxonomy" id="1612149"/>
    <lineage>
        <taxon>Bacteria</taxon>
        <taxon>Pseudomonadati</taxon>
        <taxon>Bacteroidota</taxon>
        <taxon>Flavobacteriia</taxon>
        <taxon>Flavobacteriales</taxon>
        <taxon>Weeksellaceae</taxon>
        <taxon>Chryseobacterium group</taxon>
        <taxon>Chryseobacterium</taxon>
    </lineage>
</organism>
<gene>
    <name evidence="2" type="ORF">SAMN05216324_107143</name>
</gene>